<dbReference type="SMART" id="SM01012">
    <property type="entry name" value="ANTAR"/>
    <property type="match status" value="1"/>
</dbReference>
<evidence type="ECO:0000259" key="2">
    <source>
        <dbReference type="PROSITE" id="PS50921"/>
    </source>
</evidence>
<accession>A0A1G9MTA3</accession>
<dbReference type="AlphaFoldDB" id="A0A1G9MTA3"/>
<organism evidence="3 4">
    <name type="scientific">Romboutsia lituseburensis DSM 797</name>
    <dbReference type="NCBI Taxonomy" id="1121325"/>
    <lineage>
        <taxon>Bacteria</taxon>
        <taxon>Bacillati</taxon>
        <taxon>Bacillota</taxon>
        <taxon>Clostridia</taxon>
        <taxon>Peptostreptococcales</taxon>
        <taxon>Peptostreptococcaceae</taxon>
        <taxon>Romboutsia</taxon>
    </lineage>
</organism>
<dbReference type="SUPFAM" id="SSF52172">
    <property type="entry name" value="CheY-like"/>
    <property type="match status" value="1"/>
</dbReference>
<dbReference type="GO" id="GO:0003723">
    <property type="term" value="F:RNA binding"/>
    <property type="evidence" value="ECO:0007669"/>
    <property type="project" value="InterPro"/>
</dbReference>
<dbReference type="Gene3D" id="1.10.10.10">
    <property type="entry name" value="Winged helix-like DNA-binding domain superfamily/Winged helix DNA-binding domain"/>
    <property type="match status" value="1"/>
</dbReference>
<dbReference type="InterPro" id="IPR008327">
    <property type="entry name" value="Sig_transdc_resp-reg_antiterm"/>
</dbReference>
<dbReference type="EMBL" id="FNGW01000003">
    <property type="protein sequence ID" value="SDL77498.1"/>
    <property type="molecule type" value="Genomic_DNA"/>
</dbReference>
<proteinExistence type="predicted"/>
<dbReference type="InterPro" id="IPR036388">
    <property type="entry name" value="WH-like_DNA-bd_sf"/>
</dbReference>
<dbReference type="STRING" id="1121325.SAMN04515677_103351"/>
<reference evidence="3 4" key="1">
    <citation type="submission" date="2016-10" db="EMBL/GenBank/DDBJ databases">
        <authorList>
            <person name="de Groot N.N."/>
        </authorList>
    </citation>
    <scope>NUCLEOTIDE SEQUENCE [LARGE SCALE GENOMIC DNA]</scope>
    <source>
        <strain evidence="3 4">DSM 797</strain>
    </source>
</reference>
<dbReference type="InterPro" id="IPR011006">
    <property type="entry name" value="CheY-like_superfamily"/>
</dbReference>
<sequence>MENILLVVNSDKAKENIVQMLKSNASYKISVSRNCCEASRALVDNIFDLVIINTPLPDEFGSELALNITESTSCGVLLIVKNDLVDEISQIVENAGVFVIGKPISKAMFFQTLKLVSAFHNRISNLKNENDVLKNKIQEIKLVDRAKCVLIEYLNMSENEAHKYIEKQAMNNRLTKVDVANDILKTYDSKVN</sequence>
<keyword evidence="1" id="KW-0175">Coiled coil</keyword>
<dbReference type="PIRSF" id="PIRSF036382">
    <property type="entry name" value="RR_antiterm"/>
    <property type="match status" value="1"/>
</dbReference>
<dbReference type="Pfam" id="PF03861">
    <property type="entry name" value="ANTAR"/>
    <property type="match status" value="1"/>
</dbReference>
<evidence type="ECO:0000256" key="1">
    <source>
        <dbReference type="SAM" id="Coils"/>
    </source>
</evidence>
<feature type="coiled-coil region" evidence="1">
    <location>
        <begin position="116"/>
        <end position="143"/>
    </location>
</feature>
<dbReference type="RefSeq" id="WP_092725040.1">
    <property type="nucleotide sequence ID" value="NZ_FNGW01000003.1"/>
</dbReference>
<dbReference type="PROSITE" id="PS50921">
    <property type="entry name" value="ANTAR"/>
    <property type="match status" value="1"/>
</dbReference>
<evidence type="ECO:0000313" key="4">
    <source>
        <dbReference type="Proteomes" id="UP000199068"/>
    </source>
</evidence>
<feature type="domain" description="ANTAR" evidence="2">
    <location>
        <begin position="123"/>
        <end position="184"/>
    </location>
</feature>
<keyword evidence="4" id="KW-1185">Reference proteome</keyword>
<evidence type="ECO:0000313" key="3">
    <source>
        <dbReference type="EMBL" id="SDL77498.1"/>
    </source>
</evidence>
<protein>
    <submittedName>
        <fullName evidence="3">Response regulator receiver and ANTAR domain protein</fullName>
    </submittedName>
</protein>
<dbReference type="Proteomes" id="UP000199068">
    <property type="component" value="Unassembled WGS sequence"/>
</dbReference>
<gene>
    <name evidence="3" type="ORF">SAMN04515677_103351</name>
</gene>
<dbReference type="Gene3D" id="3.40.50.2300">
    <property type="match status" value="1"/>
</dbReference>
<name>A0A1G9MTA3_9FIRM</name>
<dbReference type="InterPro" id="IPR005561">
    <property type="entry name" value="ANTAR"/>
</dbReference>